<protein>
    <submittedName>
        <fullName evidence="1">Uncharacterized protein</fullName>
    </submittedName>
</protein>
<proteinExistence type="predicted"/>
<organism evidence="1 2">
    <name type="scientific">Meristemomyces frigidus</name>
    <dbReference type="NCBI Taxonomy" id="1508187"/>
    <lineage>
        <taxon>Eukaryota</taxon>
        <taxon>Fungi</taxon>
        <taxon>Dikarya</taxon>
        <taxon>Ascomycota</taxon>
        <taxon>Pezizomycotina</taxon>
        <taxon>Dothideomycetes</taxon>
        <taxon>Dothideomycetidae</taxon>
        <taxon>Mycosphaerellales</taxon>
        <taxon>Teratosphaeriaceae</taxon>
        <taxon>Meristemomyces</taxon>
    </lineage>
</organism>
<evidence type="ECO:0000313" key="2">
    <source>
        <dbReference type="Proteomes" id="UP001310890"/>
    </source>
</evidence>
<dbReference type="AlphaFoldDB" id="A0AAN7TBJ9"/>
<sequence>MAEPQQSSLLALPRELRNHVLDYLLLDHHNAPISPLFPGKRTKGLKDIMFPSKTPNPASRRLAPLLVNKQLHIEFLEHAHLLYTSGHATAELDIMAKGYSLWPTWTRLPTLPLRNKPADLTIHLRVFSTEAFRPLGGGGSRAQGAGLRGLYALINNFIRMGRSLEFYLVNGDQGVPGQGLYVVDRLTVEVEFCDLYTPDTWAGTVREIVEGFGMLAGCGGFGESVGRVRVVSRFTVAGRVNWVEKEWVVRERGGALPWEKGGNAA</sequence>
<dbReference type="EMBL" id="JAVRRL010000077">
    <property type="protein sequence ID" value="KAK5108830.1"/>
    <property type="molecule type" value="Genomic_DNA"/>
</dbReference>
<comment type="caution">
    <text evidence="1">The sequence shown here is derived from an EMBL/GenBank/DDBJ whole genome shotgun (WGS) entry which is preliminary data.</text>
</comment>
<reference evidence="1" key="1">
    <citation type="submission" date="2023-08" db="EMBL/GenBank/DDBJ databases">
        <title>Black Yeasts Isolated from many extreme environments.</title>
        <authorList>
            <person name="Coleine C."/>
            <person name="Stajich J.E."/>
            <person name="Selbmann L."/>
        </authorList>
    </citation>
    <scope>NUCLEOTIDE SEQUENCE</scope>
    <source>
        <strain evidence="1">CCFEE 5401</strain>
    </source>
</reference>
<gene>
    <name evidence="1" type="ORF">LTR62_007804</name>
</gene>
<name>A0AAN7TBJ9_9PEZI</name>
<dbReference type="Proteomes" id="UP001310890">
    <property type="component" value="Unassembled WGS sequence"/>
</dbReference>
<evidence type="ECO:0000313" key="1">
    <source>
        <dbReference type="EMBL" id="KAK5108830.1"/>
    </source>
</evidence>
<accession>A0AAN7TBJ9</accession>